<dbReference type="Pfam" id="PF00535">
    <property type="entry name" value="Glycos_transf_2"/>
    <property type="match status" value="1"/>
</dbReference>
<dbReference type="EMBL" id="LZIT01000075">
    <property type="protein sequence ID" value="OBG42610.1"/>
    <property type="molecule type" value="Genomic_DNA"/>
</dbReference>
<keyword evidence="1" id="KW-0472">Membrane</keyword>
<accession>A0ABD6P3S7</accession>
<dbReference type="InterPro" id="IPR001173">
    <property type="entry name" value="Glyco_trans_2-like"/>
</dbReference>
<protein>
    <recommendedName>
        <fullName evidence="2">Glycosyltransferase 2-like domain-containing protein</fullName>
    </recommendedName>
</protein>
<dbReference type="InterPro" id="IPR050834">
    <property type="entry name" value="Glycosyltransf_2"/>
</dbReference>
<proteinExistence type="predicted"/>
<evidence type="ECO:0000259" key="2">
    <source>
        <dbReference type="Pfam" id="PF00535"/>
    </source>
</evidence>
<feature type="domain" description="Glycosyltransferase 2-like" evidence="2">
    <location>
        <begin position="32"/>
        <end position="197"/>
    </location>
</feature>
<dbReference type="Proteomes" id="UP000092086">
    <property type="component" value="Unassembled WGS sequence"/>
</dbReference>
<comment type="caution">
    <text evidence="3">The sequence shown here is derived from an EMBL/GenBank/DDBJ whole genome shotgun (WGS) entry which is preliminary data.</text>
</comment>
<organism evidence="3 4">
    <name type="scientific">Mycobacterium alsense</name>
    <dbReference type="NCBI Taxonomy" id="324058"/>
    <lineage>
        <taxon>Bacteria</taxon>
        <taxon>Bacillati</taxon>
        <taxon>Actinomycetota</taxon>
        <taxon>Actinomycetes</taxon>
        <taxon>Mycobacteriales</taxon>
        <taxon>Mycobacteriaceae</taxon>
        <taxon>Mycobacterium</taxon>
    </lineage>
</organism>
<name>A0ABD6P3S7_9MYCO</name>
<dbReference type="Gene3D" id="3.90.550.10">
    <property type="entry name" value="Spore Coat Polysaccharide Biosynthesis Protein SpsA, Chain A"/>
    <property type="match status" value="1"/>
</dbReference>
<keyword evidence="1" id="KW-0812">Transmembrane</keyword>
<feature type="transmembrane region" description="Helical" evidence="1">
    <location>
        <begin position="305"/>
        <end position="324"/>
    </location>
</feature>
<dbReference type="InterPro" id="IPR029044">
    <property type="entry name" value="Nucleotide-diphossugar_trans"/>
</dbReference>
<evidence type="ECO:0000313" key="4">
    <source>
        <dbReference type="Proteomes" id="UP000092086"/>
    </source>
</evidence>
<evidence type="ECO:0000256" key="1">
    <source>
        <dbReference type="SAM" id="Phobius"/>
    </source>
</evidence>
<dbReference type="PANTHER" id="PTHR43685:SF2">
    <property type="entry name" value="GLYCOSYLTRANSFERASE 2-LIKE DOMAIN-CONTAINING PROTEIN"/>
    <property type="match status" value="1"/>
</dbReference>
<dbReference type="AlphaFoldDB" id="A0ABD6P3S7"/>
<dbReference type="SUPFAM" id="SSF53448">
    <property type="entry name" value="Nucleotide-diphospho-sugar transferases"/>
    <property type="match status" value="1"/>
</dbReference>
<dbReference type="PANTHER" id="PTHR43685">
    <property type="entry name" value="GLYCOSYLTRANSFERASE"/>
    <property type="match status" value="1"/>
</dbReference>
<dbReference type="CDD" id="cd00761">
    <property type="entry name" value="Glyco_tranf_GTA_type"/>
    <property type="match status" value="1"/>
</dbReference>
<dbReference type="RefSeq" id="WP_068207260.1">
    <property type="nucleotide sequence ID" value="NZ_LZIT01000075.1"/>
</dbReference>
<reference evidence="3 4" key="1">
    <citation type="submission" date="2016-06" db="EMBL/GenBank/DDBJ databases">
        <authorList>
            <person name="Sutton G."/>
            <person name="Brinkac L."/>
            <person name="Sanka R."/>
            <person name="Adams M."/>
            <person name="Lau E."/>
            <person name="Sam S."/>
            <person name="Sreng N."/>
            <person name="Him V."/>
            <person name="Kerleguer A."/>
            <person name="Cheng S."/>
        </authorList>
    </citation>
    <scope>NUCLEOTIDE SEQUENCE [LARGE SCALE GENOMIC DNA]</scope>
    <source>
        <strain evidence="3 4">E2978</strain>
    </source>
</reference>
<sequence>MKRSTPVFVGARKQATSRVNGRPLALVPRADVVICTYTAGRWDLFVRSVESVLAQRITPQRLIIAVDHNPELFERCRREWAGRRPGSDVEIVVVANQFPGRLGSTRNTALLHARADIVAFLDDDAEAEPDWLERLLAVYATHPEAVAVGGAPRPVYGAARPSWFPPDCDWVFGCHYRSLPDRLAPVRHLIGASMSVRRDKILAIGGFHADDHDDMDLSHRVAGAHGPAAVCYQPLAEVRHYVPPERLTWSYFWRRCFYVNRSKVGAFADMGEAGNIGAELRFGVGVLLGLGPALLAALSGRPDRLVQALVAAVAVVLAACGYVAGRVQLARGRRPEVLTTGLSAADIERARAAVPAGDDA</sequence>
<gene>
    <name evidence="3" type="ORF">A5672_11455</name>
</gene>
<evidence type="ECO:0000313" key="3">
    <source>
        <dbReference type="EMBL" id="OBG42610.1"/>
    </source>
</evidence>
<keyword evidence="1" id="KW-1133">Transmembrane helix</keyword>